<accession>A0AAU9TDB2</accession>
<keyword evidence="5" id="KW-0539">Nucleus</keyword>
<organism evidence="8 9">
    <name type="scientific">Euphydryas editha</name>
    <name type="common">Edith's checkerspot</name>
    <dbReference type="NCBI Taxonomy" id="104508"/>
    <lineage>
        <taxon>Eukaryota</taxon>
        <taxon>Metazoa</taxon>
        <taxon>Ecdysozoa</taxon>
        <taxon>Arthropoda</taxon>
        <taxon>Hexapoda</taxon>
        <taxon>Insecta</taxon>
        <taxon>Pterygota</taxon>
        <taxon>Neoptera</taxon>
        <taxon>Endopterygota</taxon>
        <taxon>Lepidoptera</taxon>
        <taxon>Glossata</taxon>
        <taxon>Ditrysia</taxon>
        <taxon>Papilionoidea</taxon>
        <taxon>Nymphalidae</taxon>
        <taxon>Nymphalinae</taxon>
        <taxon>Euphydryas</taxon>
    </lineage>
</organism>
<dbReference type="InterPro" id="IPR036236">
    <property type="entry name" value="Znf_C2H2_sf"/>
</dbReference>
<dbReference type="Pfam" id="PF00096">
    <property type="entry name" value="zf-C2H2"/>
    <property type="match status" value="2"/>
</dbReference>
<dbReference type="GO" id="GO:0045893">
    <property type="term" value="P:positive regulation of DNA-templated transcription"/>
    <property type="evidence" value="ECO:0007669"/>
    <property type="project" value="UniProtKB-ARBA"/>
</dbReference>
<dbReference type="AlphaFoldDB" id="A0AAU9TDB2"/>
<dbReference type="GO" id="GO:0000981">
    <property type="term" value="F:DNA-binding transcription factor activity, RNA polymerase II-specific"/>
    <property type="evidence" value="ECO:0007669"/>
    <property type="project" value="TreeGrafter"/>
</dbReference>
<evidence type="ECO:0000256" key="3">
    <source>
        <dbReference type="ARBA" id="ARBA00022771"/>
    </source>
</evidence>
<dbReference type="InterPro" id="IPR013087">
    <property type="entry name" value="Znf_C2H2_type"/>
</dbReference>
<dbReference type="PANTHER" id="PTHR23235:SF142">
    <property type="entry name" value="ZINC FINGER PROTEIN 384"/>
    <property type="match status" value="1"/>
</dbReference>
<evidence type="ECO:0000256" key="5">
    <source>
        <dbReference type="ARBA" id="ARBA00023242"/>
    </source>
</evidence>
<dbReference type="SUPFAM" id="SSF57667">
    <property type="entry name" value="beta-beta-alpha zinc fingers"/>
    <property type="match status" value="1"/>
</dbReference>
<feature type="domain" description="C2H2-type" evidence="7">
    <location>
        <begin position="38"/>
        <end position="66"/>
    </location>
</feature>
<dbReference type="FunFam" id="3.30.160.60:FF:000295">
    <property type="entry name" value="zinc finger protein 19"/>
    <property type="match status" value="1"/>
</dbReference>
<keyword evidence="4" id="KW-0862">Zinc</keyword>
<dbReference type="GO" id="GO:0000978">
    <property type="term" value="F:RNA polymerase II cis-regulatory region sequence-specific DNA binding"/>
    <property type="evidence" value="ECO:0007669"/>
    <property type="project" value="TreeGrafter"/>
</dbReference>
<evidence type="ECO:0000259" key="7">
    <source>
        <dbReference type="PROSITE" id="PS50157"/>
    </source>
</evidence>
<dbReference type="GO" id="GO:0005694">
    <property type="term" value="C:chromosome"/>
    <property type="evidence" value="ECO:0007669"/>
    <property type="project" value="UniProtKB-ARBA"/>
</dbReference>
<dbReference type="GO" id="GO:0008270">
    <property type="term" value="F:zinc ion binding"/>
    <property type="evidence" value="ECO:0007669"/>
    <property type="project" value="UniProtKB-KW"/>
</dbReference>
<evidence type="ECO:0000256" key="1">
    <source>
        <dbReference type="ARBA" id="ARBA00022723"/>
    </source>
</evidence>
<comment type="caution">
    <text evidence="8">The sequence shown here is derived from an EMBL/GenBank/DDBJ whole genome shotgun (WGS) entry which is preliminary data.</text>
</comment>
<name>A0AAU9TDB2_EUPED</name>
<dbReference type="PROSITE" id="PS50157">
    <property type="entry name" value="ZINC_FINGER_C2H2_2"/>
    <property type="match status" value="2"/>
</dbReference>
<evidence type="ECO:0000256" key="6">
    <source>
        <dbReference type="PROSITE-ProRule" id="PRU00042"/>
    </source>
</evidence>
<dbReference type="SMART" id="SM00355">
    <property type="entry name" value="ZnF_C2H2"/>
    <property type="match status" value="2"/>
</dbReference>
<sequence>MMIHTGERPYKCQKCPKAFITKTALKRHDLVHTGVKPYSCPHCGKSFTQSNSMKYHITTVHLNMPAPYRNRRNKIDAQ</sequence>
<keyword evidence="1" id="KW-0479">Metal-binding</keyword>
<keyword evidence="3 6" id="KW-0863">Zinc-finger</keyword>
<dbReference type="EMBL" id="CAKOGL010000001">
    <property type="protein sequence ID" value="CAH2083571.1"/>
    <property type="molecule type" value="Genomic_DNA"/>
</dbReference>
<keyword evidence="2" id="KW-0677">Repeat</keyword>
<protein>
    <recommendedName>
        <fullName evidence="7">C2H2-type domain-containing protein</fullName>
    </recommendedName>
</protein>
<proteinExistence type="predicted"/>
<dbReference type="Proteomes" id="UP001153954">
    <property type="component" value="Unassembled WGS sequence"/>
</dbReference>
<keyword evidence="9" id="KW-1185">Reference proteome</keyword>
<evidence type="ECO:0000256" key="2">
    <source>
        <dbReference type="ARBA" id="ARBA00022737"/>
    </source>
</evidence>
<evidence type="ECO:0000256" key="4">
    <source>
        <dbReference type="ARBA" id="ARBA00022833"/>
    </source>
</evidence>
<dbReference type="Gene3D" id="3.30.160.60">
    <property type="entry name" value="Classic Zinc Finger"/>
    <property type="match status" value="2"/>
</dbReference>
<feature type="domain" description="C2H2-type" evidence="7">
    <location>
        <begin position="10"/>
        <end position="37"/>
    </location>
</feature>
<gene>
    <name evidence="8" type="ORF">EEDITHA_LOCUS229</name>
</gene>
<dbReference type="PANTHER" id="PTHR23235">
    <property type="entry name" value="KRUEPPEL-LIKE TRANSCRIPTION FACTOR"/>
    <property type="match status" value="1"/>
</dbReference>
<dbReference type="FunFam" id="3.30.160.60:FF:001732">
    <property type="entry name" value="Zgc:162936"/>
    <property type="match status" value="1"/>
</dbReference>
<dbReference type="PROSITE" id="PS00028">
    <property type="entry name" value="ZINC_FINGER_C2H2_1"/>
    <property type="match status" value="2"/>
</dbReference>
<evidence type="ECO:0000313" key="8">
    <source>
        <dbReference type="EMBL" id="CAH2083571.1"/>
    </source>
</evidence>
<evidence type="ECO:0000313" key="9">
    <source>
        <dbReference type="Proteomes" id="UP001153954"/>
    </source>
</evidence>
<reference evidence="8" key="1">
    <citation type="submission" date="2022-03" db="EMBL/GenBank/DDBJ databases">
        <authorList>
            <person name="Tunstrom K."/>
        </authorList>
    </citation>
    <scope>NUCLEOTIDE SEQUENCE</scope>
</reference>